<evidence type="ECO:0000256" key="3">
    <source>
        <dbReference type="ARBA" id="ARBA00022473"/>
    </source>
</evidence>
<dbReference type="PANTHER" id="PTHR20855:SF41">
    <property type="entry name" value="MEMBRANE PROGESTIN RECEPTOR ALPHA"/>
    <property type="match status" value="1"/>
</dbReference>
<keyword evidence="10" id="KW-0446">Lipid-binding</keyword>
<dbReference type="GO" id="GO:0003707">
    <property type="term" value="F:nuclear steroid receptor activity"/>
    <property type="evidence" value="ECO:0007669"/>
    <property type="project" value="Ensembl"/>
</dbReference>
<comment type="subcellular location">
    <subcellularLocation>
        <location evidence="1">Cell membrane</location>
        <topology evidence="1">Multi-pass membrane protein</topology>
    </subcellularLocation>
</comment>
<dbReference type="GO" id="GO:0001556">
    <property type="term" value="P:oocyte maturation"/>
    <property type="evidence" value="ECO:0007669"/>
    <property type="project" value="Ensembl"/>
</dbReference>
<evidence type="ECO:0000256" key="13">
    <source>
        <dbReference type="PIRSR" id="PIRSR604254-1"/>
    </source>
</evidence>
<feature type="transmembrane region" description="Helical" evidence="14">
    <location>
        <begin position="318"/>
        <end position="338"/>
    </location>
</feature>
<feature type="binding site" evidence="13">
    <location>
        <position position="129"/>
    </location>
    <ligand>
        <name>Zn(2+)</name>
        <dbReference type="ChEBI" id="CHEBI:29105"/>
    </ligand>
</feature>
<evidence type="ECO:0000256" key="7">
    <source>
        <dbReference type="ARBA" id="ARBA00022782"/>
    </source>
</evidence>
<dbReference type="EMBL" id="AFYH01052499">
    <property type="status" value="NOT_ANNOTATED_CDS"/>
    <property type="molecule type" value="Genomic_DNA"/>
</dbReference>
<sequence length="352" mass="40623">MATVVMEPISRLFINVQQIRQIPKVLEEAIPKLPCTVKDSEIPSVFRDPYIHTGYRQLGHSWRCCFQTLFQRHNETINIWTHLIGALVILMKLKKFSETVDFVKDPHAWPFFIIIAASFTYLTCSTLAHLLQVKSELFHYAFFFLDYVGVAVYQYGSALAHYYYGIEEEWHAVVRGFFLPAAALLGWLSCVGCCYSKYRCFQISKGVRKLCQVLPSGLAYALDISPVVHRIWTCRLAACSDAALFYHKWQVAFFLSSAFFFSNPYPEKLFPGKCDFFIQGHQIFHVLLLLCTLAQLEAVSWDYRLRRPLYEDLHGDSVYGFCALFFFTASCSALIAIYMRNKVKTKLCCKDK</sequence>
<keyword evidence="7" id="KW-0221">Differentiation</keyword>
<feature type="transmembrane region" description="Helical" evidence="14">
    <location>
        <begin position="176"/>
        <end position="195"/>
    </location>
</feature>
<evidence type="ECO:0000256" key="5">
    <source>
        <dbReference type="ARBA" id="ARBA00022665"/>
    </source>
</evidence>
<evidence type="ECO:0000256" key="10">
    <source>
        <dbReference type="ARBA" id="ARBA00023121"/>
    </source>
</evidence>
<dbReference type="KEGG" id="lcm:102358050"/>
<dbReference type="eggNOG" id="KOG0748">
    <property type="taxonomic scope" value="Eukaryota"/>
</dbReference>
<keyword evidence="4" id="KW-1003">Cell membrane</keyword>
<feature type="binding site" evidence="13">
    <location>
        <position position="285"/>
    </location>
    <ligand>
        <name>Zn(2+)</name>
        <dbReference type="ChEBI" id="CHEBI:29105"/>
    </ligand>
</feature>
<keyword evidence="8" id="KW-0896">Oogenesis</keyword>
<evidence type="ECO:0000256" key="11">
    <source>
        <dbReference type="ARBA" id="ARBA00023136"/>
    </source>
</evidence>
<organism evidence="15 16">
    <name type="scientific">Latimeria chalumnae</name>
    <name type="common">Coelacanth</name>
    <dbReference type="NCBI Taxonomy" id="7897"/>
    <lineage>
        <taxon>Eukaryota</taxon>
        <taxon>Metazoa</taxon>
        <taxon>Chordata</taxon>
        <taxon>Craniata</taxon>
        <taxon>Vertebrata</taxon>
        <taxon>Euteleostomi</taxon>
        <taxon>Coelacanthiformes</taxon>
        <taxon>Coelacanthidae</taxon>
        <taxon>Latimeria</taxon>
    </lineage>
</organism>
<dbReference type="GO" id="GO:0005496">
    <property type="term" value="F:steroid binding"/>
    <property type="evidence" value="ECO:0007669"/>
    <property type="project" value="UniProtKB-KW"/>
</dbReference>
<evidence type="ECO:0000313" key="16">
    <source>
        <dbReference type="Proteomes" id="UP000008672"/>
    </source>
</evidence>
<keyword evidence="13" id="KW-0479">Metal-binding</keyword>
<name>H3BB62_LATCH</name>
<accession>H3BB62</accession>
<comment type="similarity">
    <text evidence="2">Belongs to the ADIPOR family.</text>
</comment>
<evidence type="ECO:0000256" key="1">
    <source>
        <dbReference type="ARBA" id="ARBA00004651"/>
    </source>
</evidence>
<dbReference type="Proteomes" id="UP000008672">
    <property type="component" value="Unassembled WGS sequence"/>
</dbReference>
<feature type="transmembrane region" description="Helical" evidence="14">
    <location>
        <begin position="77"/>
        <end position="93"/>
    </location>
</feature>
<keyword evidence="3" id="KW-0217">Developmental protein</keyword>
<keyword evidence="13" id="KW-0862">Zinc</keyword>
<dbReference type="GeneID" id="102358050"/>
<evidence type="ECO:0000256" key="4">
    <source>
        <dbReference type="ARBA" id="ARBA00022475"/>
    </source>
</evidence>
<dbReference type="OMA" id="FIFTTCC"/>
<reference evidence="15" key="2">
    <citation type="submission" date="2025-08" db="UniProtKB">
        <authorList>
            <consortium name="Ensembl"/>
        </authorList>
    </citation>
    <scope>IDENTIFICATION</scope>
</reference>
<dbReference type="GO" id="GO:0007193">
    <property type="term" value="P:adenylate cyclase-inhibiting G protein-coupled receptor signaling pathway"/>
    <property type="evidence" value="ECO:0007669"/>
    <property type="project" value="Ensembl"/>
</dbReference>
<dbReference type="InParanoid" id="H3BB62"/>
<feature type="transmembrane region" description="Helical" evidence="14">
    <location>
        <begin position="137"/>
        <end position="156"/>
    </location>
</feature>
<keyword evidence="6 14" id="KW-0812">Transmembrane</keyword>
<keyword evidence="16" id="KW-1185">Reference proteome</keyword>
<dbReference type="InterPro" id="IPR004254">
    <property type="entry name" value="AdipoR/HlyIII-related"/>
</dbReference>
<dbReference type="PANTHER" id="PTHR20855">
    <property type="entry name" value="ADIPOR/PROGESTIN RECEPTOR-RELATED"/>
    <property type="match status" value="1"/>
</dbReference>
<evidence type="ECO:0000256" key="2">
    <source>
        <dbReference type="ARBA" id="ARBA00007018"/>
    </source>
</evidence>
<dbReference type="AlphaFoldDB" id="H3BB62"/>
<dbReference type="GO" id="GO:0005886">
    <property type="term" value="C:plasma membrane"/>
    <property type="evidence" value="ECO:0007669"/>
    <property type="project" value="UniProtKB-SubCell"/>
</dbReference>
<evidence type="ECO:0000313" key="15">
    <source>
        <dbReference type="Ensembl" id="ENSLACP00000019133.1"/>
    </source>
</evidence>
<feature type="transmembrane region" description="Helical" evidence="14">
    <location>
        <begin position="276"/>
        <end position="298"/>
    </location>
</feature>
<dbReference type="HOGENOM" id="CLU_052356_0_0_1"/>
<evidence type="ECO:0000256" key="6">
    <source>
        <dbReference type="ARBA" id="ARBA00022692"/>
    </source>
</evidence>
<dbReference type="STRING" id="7897.ENSLACP00000019133"/>
<evidence type="ECO:0000256" key="12">
    <source>
        <dbReference type="ARBA" id="ARBA00023170"/>
    </source>
</evidence>
<reference evidence="15" key="3">
    <citation type="submission" date="2025-09" db="UniProtKB">
        <authorList>
            <consortium name="Ensembl"/>
        </authorList>
    </citation>
    <scope>IDENTIFICATION</scope>
</reference>
<dbReference type="Ensembl" id="ENSLACT00000019266.1">
    <property type="protein sequence ID" value="ENSLACP00000019133.1"/>
    <property type="gene ID" value="ENSLACG00000016834.1"/>
</dbReference>
<protein>
    <submittedName>
        <fullName evidence="15">Progestin and adipoQ receptor family member 7</fullName>
    </submittedName>
</protein>
<gene>
    <name evidence="15" type="primary">PAQR7</name>
</gene>
<evidence type="ECO:0000256" key="8">
    <source>
        <dbReference type="ARBA" id="ARBA00022943"/>
    </source>
</evidence>
<feature type="binding site" evidence="13">
    <location>
        <position position="281"/>
    </location>
    <ligand>
        <name>Zn(2+)</name>
        <dbReference type="ChEBI" id="CHEBI:29105"/>
    </ligand>
</feature>
<keyword evidence="5" id="KW-0754">Steroid-binding</keyword>
<proteinExistence type="inferred from homology"/>
<keyword evidence="11 14" id="KW-0472">Membrane</keyword>
<evidence type="ECO:0000256" key="14">
    <source>
        <dbReference type="SAM" id="Phobius"/>
    </source>
</evidence>
<evidence type="ECO:0000256" key="9">
    <source>
        <dbReference type="ARBA" id="ARBA00022989"/>
    </source>
</evidence>
<dbReference type="OrthoDB" id="535992at2759"/>
<dbReference type="GO" id="GO:0046872">
    <property type="term" value="F:metal ion binding"/>
    <property type="evidence" value="ECO:0007669"/>
    <property type="project" value="UniProtKB-KW"/>
</dbReference>
<feature type="transmembrane region" description="Helical" evidence="14">
    <location>
        <begin position="108"/>
        <end position="130"/>
    </location>
</feature>
<reference evidence="16" key="1">
    <citation type="submission" date="2011-08" db="EMBL/GenBank/DDBJ databases">
        <title>The draft genome of Latimeria chalumnae.</title>
        <authorList>
            <person name="Di Palma F."/>
            <person name="Alfoldi J."/>
            <person name="Johnson J."/>
            <person name="Berlin A."/>
            <person name="Gnerre S."/>
            <person name="Jaffe D."/>
            <person name="MacCallum I."/>
            <person name="Young S."/>
            <person name="Walker B.J."/>
            <person name="Lander E."/>
            <person name="Lindblad-Toh K."/>
        </authorList>
    </citation>
    <scope>NUCLEOTIDE SEQUENCE [LARGE SCALE GENOMIC DNA]</scope>
    <source>
        <strain evidence="16">Wild caught</strain>
    </source>
</reference>
<dbReference type="GeneTree" id="ENSGT00940000161438"/>
<dbReference type="Pfam" id="PF03006">
    <property type="entry name" value="HlyIII"/>
    <property type="match status" value="1"/>
</dbReference>
<dbReference type="Bgee" id="ENSLACG00000016834">
    <property type="expression patterns" value="Expressed in pelvic fin"/>
</dbReference>
<dbReference type="CTD" id="368256"/>
<keyword evidence="12" id="KW-0675">Receptor</keyword>
<dbReference type="GO" id="GO:0043410">
    <property type="term" value="P:positive regulation of MAPK cascade"/>
    <property type="evidence" value="ECO:0007669"/>
    <property type="project" value="Ensembl"/>
</dbReference>
<keyword evidence="9 14" id="KW-1133">Transmembrane helix</keyword>